<evidence type="ECO:0000313" key="1">
    <source>
        <dbReference type="EMBL" id="NYR16210.1"/>
    </source>
</evidence>
<accession>A0A7L4PEF7</accession>
<sequence length="114" mass="12964">MERLGGIHLQWYQRHLEHLALSYESMEKGDLRATCYHTYQAVSALLSGLLGLDPQHPGAVFKTLAAMARMVAEELPPDVANCVELLEKNYFHGNERCLGCAELLIDYFHRYITV</sequence>
<dbReference type="GeneID" id="5055852"/>
<keyword evidence="2" id="KW-1185">Reference proteome</keyword>
<dbReference type="Proteomes" id="UP000554766">
    <property type="component" value="Unassembled WGS sequence"/>
</dbReference>
<reference evidence="1 2" key="1">
    <citation type="journal article" date="2020" name="Nat. Commun.">
        <title>The structures of two archaeal type IV pili illuminate evolutionary relationships.</title>
        <authorList>
            <person name="Wang F."/>
            <person name="Baquero D.P."/>
            <person name="Su Z."/>
            <person name="Beltran L.C."/>
            <person name="Prangishvili D."/>
            <person name="Krupovic M."/>
            <person name="Egelman E.H."/>
        </authorList>
    </citation>
    <scope>NUCLEOTIDE SEQUENCE [LARGE SCALE GENOMIC DNA]</scope>
    <source>
        <strain evidence="1 2">2GA</strain>
    </source>
</reference>
<dbReference type="AlphaFoldDB" id="A0A7L4PEF7"/>
<dbReference type="RefSeq" id="WP_011901325.1">
    <property type="nucleotide sequence ID" value="NZ_JAAVJF010000005.1"/>
</dbReference>
<dbReference type="OMA" id="NYFHGNE"/>
<comment type="caution">
    <text evidence="1">The sequence shown here is derived from an EMBL/GenBank/DDBJ whole genome shotgun (WGS) entry which is preliminary data.</text>
</comment>
<gene>
    <name evidence="1" type="ORF">HC235_09770</name>
</gene>
<dbReference type="EMBL" id="JAAVJF010000005">
    <property type="protein sequence ID" value="NYR16210.1"/>
    <property type="molecule type" value="Genomic_DNA"/>
</dbReference>
<evidence type="ECO:0000313" key="2">
    <source>
        <dbReference type="Proteomes" id="UP000554766"/>
    </source>
</evidence>
<name>A0A7L4PEF7_9CREN</name>
<organism evidence="1 2">
    <name type="scientific">Pyrobaculum arsenaticum</name>
    <dbReference type="NCBI Taxonomy" id="121277"/>
    <lineage>
        <taxon>Archaea</taxon>
        <taxon>Thermoproteota</taxon>
        <taxon>Thermoprotei</taxon>
        <taxon>Thermoproteales</taxon>
        <taxon>Thermoproteaceae</taxon>
        <taxon>Pyrobaculum</taxon>
    </lineage>
</organism>
<proteinExistence type="predicted"/>
<dbReference type="SUPFAM" id="SSF81593">
    <property type="entry name" value="Nucleotidyltransferase substrate binding subunit/domain"/>
    <property type="match status" value="1"/>
</dbReference>
<protein>
    <submittedName>
        <fullName evidence="1">HEPN domain-containing protein</fullName>
    </submittedName>
</protein>